<comment type="caution">
    <text evidence="1">The sequence shown here is derived from an EMBL/GenBank/DDBJ whole genome shotgun (WGS) entry which is preliminary data.</text>
</comment>
<dbReference type="Pfam" id="PF24883">
    <property type="entry name" value="NPHP3_N"/>
    <property type="match status" value="1"/>
</dbReference>
<dbReference type="InterPro" id="IPR027417">
    <property type="entry name" value="P-loop_NTPase"/>
</dbReference>
<accession>A0A7C8K675</accession>
<protein>
    <submittedName>
        <fullName evidence="1">Uncharacterized protein</fullName>
    </submittedName>
</protein>
<dbReference type="PROSITE" id="PS50082">
    <property type="entry name" value="WD_REPEATS_2"/>
    <property type="match status" value="8"/>
</dbReference>
<dbReference type="CDD" id="cd00200">
    <property type="entry name" value="WD40"/>
    <property type="match status" value="2"/>
</dbReference>
<dbReference type="Gene3D" id="3.40.50.300">
    <property type="entry name" value="P-loop containing nucleotide triphosphate hydrolases"/>
    <property type="match status" value="1"/>
</dbReference>
<dbReference type="Pfam" id="PF00400">
    <property type="entry name" value="WD40"/>
    <property type="match status" value="10"/>
</dbReference>
<dbReference type="InterPro" id="IPR019775">
    <property type="entry name" value="WD40_repeat_CS"/>
</dbReference>
<dbReference type="PANTHER" id="PTHR19848:SF8">
    <property type="entry name" value="F-BOX AND WD REPEAT DOMAIN CONTAINING 7"/>
    <property type="match status" value="1"/>
</dbReference>
<dbReference type="PROSITE" id="PS50837">
    <property type="entry name" value="NACHT"/>
    <property type="match status" value="1"/>
</dbReference>
<dbReference type="InterPro" id="IPR036322">
    <property type="entry name" value="WD40_repeat_dom_sf"/>
</dbReference>
<dbReference type="InterPro" id="IPR056884">
    <property type="entry name" value="NPHP3-like_N"/>
</dbReference>
<dbReference type="OrthoDB" id="674604at2759"/>
<dbReference type="InterPro" id="IPR001680">
    <property type="entry name" value="WD40_rpt"/>
</dbReference>
<dbReference type="PROSITE" id="PS00678">
    <property type="entry name" value="WD_REPEATS_1"/>
    <property type="match status" value="5"/>
</dbReference>
<proteinExistence type="predicted"/>
<dbReference type="Proteomes" id="UP000297595">
    <property type="component" value="Unassembled WGS sequence"/>
</dbReference>
<dbReference type="InterPro" id="IPR007111">
    <property type="entry name" value="NACHT_NTPase"/>
</dbReference>
<evidence type="ECO:0000313" key="2">
    <source>
        <dbReference type="Proteomes" id="UP000297595"/>
    </source>
</evidence>
<dbReference type="InterPro" id="IPR029058">
    <property type="entry name" value="AB_hydrolase_fold"/>
</dbReference>
<dbReference type="EMBL" id="SOZJ01000002">
    <property type="protein sequence ID" value="TGJ70478.1"/>
    <property type="molecule type" value="Genomic_DNA"/>
</dbReference>
<dbReference type="PROSITE" id="PS50294">
    <property type="entry name" value="WD_REPEATS_REGION"/>
    <property type="match status" value="7"/>
</dbReference>
<dbReference type="InterPro" id="IPR020472">
    <property type="entry name" value="WD40_PAC1"/>
</dbReference>
<sequence>MGNALVSRLLGALFGLLLDVLNRRKPAIAPKPPISKNRGVYRAQNISLEVTEDEFSTALLDKLRAEKNTYKISQLRFVPSCTDVATKVAIFRLAPLEPPSFLQQENPVFALRGKNIDIDSDFWGLTQLYLVESNEAKIDIVAVSGLNSHAYGSWVGPEVNGVTPMWLQDFLSKDTDLKYCRTMIFGYNTKYKTKGNCRIEDFAKILLNELNKARSSEVEQARPLALIGHSLGGIVITHAFFEASMESMYKNIYQSTTAILFFGVPFRGIYLEDVASALESDNEPGDQGLRLIQDIKYETDRITQTTQWFRKEIRDTAKKVYTFYETGTTRKFIKDRSRGYGRYGEYETVVSKDSAELGIPEYEEVFPADGDHSTIVKLKSEQDRTYKTVRSCLIRISQKRMALDELELEKLPCAESAVFDFYNYKSQCRGRDSSQLTAKCHPETRKELLHEIKEWARDPQGKSIFWLNGMAGAGKSTIARTIAESFDENDDFQLGATFFFNRGENERNSATLVFTTIAVQLSERVPALVPHIKTAIKEKPKIATGPLEQQFEMLILQPLTKLRQNSKALIFVIDALDECGEGREDEIEQVFFFLRGMQNVRTVSIKIFLTSRPELSIRQGFGYISPSIYKSITLHDEKDVPLSVIEHDLSIFLRDEFSKIRSDFIRSSCKSGSSLQLSMHWPDEKTIQKLVKLAVPSFIFAKTVVRFVGGKKPEWNPERRLKTILNCGTTGSPMDWTYFPVLRQLDADVDICESQLKEFRQEFREIIGSIVILADPLSTSSLSGLLNIDERNIDSKLYHLHSVLSIPTNPDLPVRLLHRSFREFLVDPKKRTDKEGDRRSDDFWFWIDEAETHAMVTAKCLDLLSKHLKENICSLNCSGMLRRDVDQASIEENLPKHVQYACRYWPYHLEHSAIGKPIVDDGAVHGFLCRYFLNWLEALSLLGQMYHSIALIDALRLLVDANEASKIASFLSDARRFLLQNLPIVDETPLQIYSSAIIFSPEKSIIRETFKMHIPKWIDKPPRMPQLWRPMLQKLQRHEDYVDCIAFSPNAKQLASGSYDHTIRLWDIATGQQLKTFTGHESVIKSIALIPEDNQLVSCSENGIVISWDLTTKEQAIKFETGERSRLSSSALSSDGKQLVTIQQSRCVLWDIATQRHTTLFEQSVTEFSRQVVLSPNNKKLALVNLTDDGNQFKIMLWDIDARTEREVTAHKYYDWKRRPAIAFSPDSKHLVSAYNTTVELWDFAKGQQVKSFEISMVFDNAIAFSPDGKYLALALKNNTIQLWKTTGQHVETFEGHTNLVSAVAFSPNGGEQLASAATDFSVRLWDTTQTGTALEGSTGLQTEQLSKSDIYKQHQQYVSAIAFSHHNKILATASKDSTIILWEVATKQQLNTLKGHADVVNAISFSHDNKQLASVSDDTEVKLWDVTTGQLTATFSEHNRWVTAVAFSNDGKQLASASGDKTARLWYTTGEEQTSVFELDDCGCAVTFSSDDQKLLTGSKSGTIILWNLATKHRVCFKGHNEEILAATFSPDDMQLISSSYDHTVRLWDVERGQQIHKLEIPFLIRSLRFFGDSRYLDTGRGVLDVSPTSVQFPKRPDHIFLGDEWIMRSGQNCLWLPHDYQSFNSVFKRNLLVIGGRSGAVSFFEFTDDNDSE</sequence>
<dbReference type="SMART" id="SM00320">
    <property type="entry name" value="WD40"/>
    <property type="match status" value="11"/>
</dbReference>
<organism evidence="1 2">
    <name type="scientific">Orbilia oligospora</name>
    <name type="common">Nematode-trapping fungus</name>
    <name type="synonym">Arthrobotrys oligospora</name>
    <dbReference type="NCBI Taxonomy" id="2813651"/>
    <lineage>
        <taxon>Eukaryota</taxon>
        <taxon>Fungi</taxon>
        <taxon>Dikarya</taxon>
        <taxon>Ascomycota</taxon>
        <taxon>Pezizomycotina</taxon>
        <taxon>Orbiliomycetes</taxon>
        <taxon>Orbiliales</taxon>
        <taxon>Orbiliaceae</taxon>
        <taxon>Orbilia</taxon>
    </lineage>
</organism>
<name>A0A7C8K675_ORBOL</name>
<dbReference type="SUPFAM" id="SSF52540">
    <property type="entry name" value="P-loop containing nucleoside triphosphate hydrolases"/>
    <property type="match status" value="1"/>
</dbReference>
<dbReference type="Gene3D" id="2.130.10.10">
    <property type="entry name" value="YVTN repeat-like/Quinoprotein amine dehydrogenase"/>
    <property type="match status" value="5"/>
</dbReference>
<dbReference type="Gene3D" id="3.40.50.1820">
    <property type="entry name" value="alpha/beta hydrolase"/>
    <property type="match status" value="1"/>
</dbReference>
<dbReference type="PANTHER" id="PTHR19848">
    <property type="entry name" value="WD40 REPEAT PROTEIN"/>
    <property type="match status" value="1"/>
</dbReference>
<dbReference type="PRINTS" id="PR00320">
    <property type="entry name" value="GPROTEINBRPT"/>
</dbReference>
<gene>
    <name evidence="1" type="ORF">EYR41_002516</name>
</gene>
<dbReference type="InterPro" id="IPR015943">
    <property type="entry name" value="WD40/YVTN_repeat-like_dom_sf"/>
</dbReference>
<dbReference type="SUPFAM" id="SSF50978">
    <property type="entry name" value="WD40 repeat-like"/>
    <property type="match status" value="2"/>
</dbReference>
<reference evidence="1 2" key="1">
    <citation type="submission" date="2019-03" db="EMBL/GenBank/DDBJ databases">
        <title>Nematode-trapping fungi genome.</title>
        <authorList>
            <person name="Vidal-Diez De Ulzurrun G."/>
        </authorList>
    </citation>
    <scope>NUCLEOTIDE SEQUENCE [LARGE SCALE GENOMIC DNA]</scope>
    <source>
        <strain evidence="1 2">TWF154</strain>
    </source>
</reference>
<evidence type="ECO:0000313" key="1">
    <source>
        <dbReference type="EMBL" id="TGJ70478.1"/>
    </source>
</evidence>
<dbReference type="SUPFAM" id="SSF53474">
    <property type="entry name" value="alpha/beta-Hydrolases"/>
    <property type="match status" value="1"/>
</dbReference>